<name>A0A2U1C1J6_9FIRM</name>
<dbReference type="EMBL" id="QEKK01000005">
    <property type="protein sequence ID" value="PVY54779.1"/>
    <property type="molecule type" value="Genomic_DNA"/>
</dbReference>
<evidence type="ECO:0000313" key="1">
    <source>
        <dbReference type="EMBL" id="PVY54779.1"/>
    </source>
</evidence>
<dbReference type="AlphaFoldDB" id="A0A2U1C1J6"/>
<reference evidence="1 2" key="1">
    <citation type="submission" date="2018-04" db="EMBL/GenBank/DDBJ databases">
        <title>Genomic Encyclopedia of Type Strains, Phase IV (KMG-IV): sequencing the most valuable type-strain genomes for metagenomic binning, comparative biology and taxonomic classification.</title>
        <authorList>
            <person name="Goeker M."/>
        </authorList>
    </citation>
    <scope>NUCLEOTIDE SEQUENCE [LARGE SCALE GENOMIC DNA]</scope>
    <source>
        <strain evidence="1 2">DSM 26588</strain>
    </source>
</reference>
<sequence>MYKRLDWESLKFILRFRCLLPEQQALVLWMIRNIDALDRLISVKTISPEELSGIADSAHRKNDHLLALLAEYARFKKLREAAPNRKDV</sequence>
<evidence type="ECO:0000313" key="2">
    <source>
        <dbReference type="Proteomes" id="UP000245778"/>
    </source>
</evidence>
<comment type="caution">
    <text evidence="1">The sequence shown here is derived from an EMBL/GenBank/DDBJ whole genome shotgun (WGS) entry which is preliminary data.</text>
</comment>
<accession>A0A2U1C1J6</accession>
<protein>
    <submittedName>
        <fullName evidence="1">Uncharacterized protein</fullName>
    </submittedName>
</protein>
<organism evidence="1 2">
    <name type="scientific">Intestinimonas butyriciproducens</name>
    <dbReference type="NCBI Taxonomy" id="1297617"/>
    <lineage>
        <taxon>Bacteria</taxon>
        <taxon>Bacillati</taxon>
        <taxon>Bacillota</taxon>
        <taxon>Clostridia</taxon>
        <taxon>Eubacteriales</taxon>
        <taxon>Intestinimonas</taxon>
    </lineage>
</organism>
<proteinExistence type="predicted"/>
<gene>
    <name evidence="1" type="ORF">C7373_105202</name>
</gene>
<dbReference type="Proteomes" id="UP000245778">
    <property type="component" value="Unassembled WGS sequence"/>
</dbReference>